<evidence type="ECO:0000313" key="1">
    <source>
        <dbReference type="EMBL" id="QJA69302.1"/>
    </source>
</evidence>
<gene>
    <name evidence="1" type="ORF">MM415A04811_0004</name>
</gene>
<reference evidence="1" key="1">
    <citation type="submission" date="2020-03" db="EMBL/GenBank/DDBJ databases">
        <title>The deep terrestrial virosphere.</title>
        <authorList>
            <person name="Holmfeldt K."/>
            <person name="Nilsson E."/>
            <person name="Simone D."/>
            <person name="Lopez-Fernandez M."/>
            <person name="Wu X."/>
            <person name="de Brujin I."/>
            <person name="Lundin D."/>
            <person name="Andersson A."/>
            <person name="Bertilsson S."/>
            <person name="Dopson M."/>
        </authorList>
    </citation>
    <scope>NUCLEOTIDE SEQUENCE</scope>
    <source>
        <strain evidence="1">MM415A04811</strain>
    </source>
</reference>
<sequence>MCWRIASPWDALEPTAIHDFLCRHAAVQRNVADWYFLMAMTDYGVVWWRRRLMWLAVRVYSIVTRK</sequence>
<proteinExistence type="predicted"/>
<accession>A0A6M3JJS2</accession>
<dbReference type="EMBL" id="MT141694">
    <property type="protein sequence ID" value="QJA69302.1"/>
    <property type="molecule type" value="Genomic_DNA"/>
</dbReference>
<organism evidence="1">
    <name type="scientific">viral metagenome</name>
    <dbReference type="NCBI Taxonomy" id="1070528"/>
    <lineage>
        <taxon>unclassified sequences</taxon>
        <taxon>metagenomes</taxon>
        <taxon>organismal metagenomes</taxon>
    </lineage>
</organism>
<dbReference type="AlphaFoldDB" id="A0A6M3JJS2"/>
<dbReference type="InterPro" id="IPR010767">
    <property type="entry name" value="Phage_CGC-2007_Cje0229"/>
</dbReference>
<dbReference type="Pfam" id="PF07087">
    <property type="entry name" value="DUF1353"/>
    <property type="match status" value="1"/>
</dbReference>
<name>A0A6M3JJS2_9ZZZZ</name>
<protein>
    <submittedName>
        <fullName evidence="1">Uncharacterized protein</fullName>
    </submittedName>
</protein>